<sequence>MTVDEASMISGTSSTNGNNKSDTRESNANVRVHHQRQVSETQEPLASKASSDTNDHDHEDEDRVNKRRQKILSQIMSDIGFGKYQKRILILCGLGWLADNMWMQGVISILPRVQRHFSISNSYIGVLMSSMFIGLMCGALFWGPLSDRLGRKFSFKCTLVISSAFGLISSLSPSFSFLCFGVFGIGFGVGGNMPVDGALFLEFIPKEKQNLLTFLSCFFSVGSIVSAGIAWGILPRYSCPDIVSASDDECDVSSQNRGWRYLLITLGCINLLMVLLRFKLVDLYETPRFLVQNKRQNDAVIVLRKIVRYNETSNGVVINNDLFHRRANTDHSDLELGNTGGPQIAVVPDEVVSPSSESSGSDQGWLDDVDRDRSNQTKRQKIKYILGAIRSIDLRSITLSGSVGFIKQKFFDGIQRLEPLFSPNLFLTTILVWAIWALVSLGFTMFNAFLPKILELHGNNGSSKADSSGPMNTSEVYRDAMIYAASGLPGSIIGTWLVDTFLGRKYSMVLSTFASSGFLFVFSKASSSVAIMISSSAFGLVSALMYAVIYAYTPEVFHAGVRGTGCGVASALSRIAGIIAPLITGPMVEWSLNGTLYTSMGILGVSGICMLLLPIETKGRAA</sequence>
<dbReference type="Pfam" id="PF00083">
    <property type="entry name" value="Sugar_tr"/>
    <property type="match status" value="1"/>
</dbReference>
<dbReference type="InterPro" id="IPR011701">
    <property type="entry name" value="MFS"/>
</dbReference>
<reference evidence="9" key="1">
    <citation type="submission" date="2022-07" db="EMBL/GenBank/DDBJ databases">
        <title>Phylogenomic reconstructions and comparative analyses of Kickxellomycotina fungi.</title>
        <authorList>
            <person name="Reynolds N.K."/>
            <person name="Stajich J.E."/>
            <person name="Barry K."/>
            <person name="Grigoriev I.V."/>
            <person name="Crous P."/>
            <person name="Smith M.E."/>
        </authorList>
    </citation>
    <scope>NUCLEOTIDE SEQUENCE</scope>
    <source>
        <strain evidence="9">NBRC 100468</strain>
    </source>
</reference>
<feature type="transmembrane region" description="Helical" evidence="7">
    <location>
        <begin position="529"/>
        <end position="552"/>
    </location>
</feature>
<comment type="caution">
    <text evidence="9">The sequence shown here is derived from an EMBL/GenBank/DDBJ whole genome shotgun (WGS) entry which is preliminary data.</text>
</comment>
<evidence type="ECO:0000313" key="10">
    <source>
        <dbReference type="Proteomes" id="UP001150538"/>
    </source>
</evidence>
<comment type="subcellular location">
    <subcellularLocation>
        <location evidence="1">Membrane</location>
        <topology evidence="1">Multi-pass membrane protein</topology>
    </subcellularLocation>
</comment>
<keyword evidence="5 7" id="KW-0472">Membrane</keyword>
<protein>
    <recommendedName>
        <fullName evidence="8">Major facilitator superfamily (MFS) profile domain-containing protein</fullName>
    </recommendedName>
</protein>
<dbReference type="PANTHER" id="PTHR23511:SF5">
    <property type="entry name" value="MAJOR FACILITATOR-TYPE TRANSPORTER HXNZ-RELATED"/>
    <property type="match status" value="1"/>
</dbReference>
<feature type="transmembrane region" description="Helical" evidence="7">
    <location>
        <begin position="596"/>
        <end position="615"/>
    </location>
</feature>
<feature type="transmembrane region" description="Helical" evidence="7">
    <location>
        <begin position="122"/>
        <end position="141"/>
    </location>
</feature>
<evidence type="ECO:0000256" key="6">
    <source>
        <dbReference type="SAM" id="MobiDB-lite"/>
    </source>
</evidence>
<dbReference type="GO" id="GO:0022857">
    <property type="term" value="F:transmembrane transporter activity"/>
    <property type="evidence" value="ECO:0007669"/>
    <property type="project" value="InterPro"/>
</dbReference>
<feature type="transmembrane region" description="Helical" evidence="7">
    <location>
        <begin position="564"/>
        <end position="584"/>
    </location>
</feature>
<feature type="compositionally biased region" description="Low complexity" evidence="6">
    <location>
        <begin position="10"/>
        <end position="19"/>
    </location>
</feature>
<proteinExistence type="predicted"/>
<keyword evidence="10" id="KW-1185">Reference proteome</keyword>
<dbReference type="Pfam" id="PF07690">
    <property type="entry name" value="MFS_1"/>
    <property type="match status" value="1"/>
</dbReference>
<feature type="compositionally biased region" description="Polar residues" evidence="6">
    <location>
        <begin position="38"/>
        <end position="52"/>
    </location>
</feature>
<evidence type="ECO:0000256" key="5">
    <source>
        <dbReference type="ARBA" id="ARBA00023136"/>
    </source>
</evidence>
<dbReference type="Proteomes" id="UP001150538">
    <property type="component" value="Unassembled WGS sequence"/>
</dbReference>
<dbReference type="Gene3D" id="1.20.1250.20">
    <property type="entry name" value="MFS general substrate transporter like domains"/>
    <property type="match status" value="1"/>
</dbReference>
<feature type="transmembrane region" description="Helical" evidence="7">
    <location>
        <begin position="88"/>
        <end position="110"/>
    </location>
</feature>
<dbReference type="GO" id="GO:0016020">
    <property type="term" value="C:membrane"/>
    <property type="evidence" value="ECO:0007669"/>
    <property type="project" value="UniProtKB-SubCell"/>
</dbReference>
<gene>
    <name evidence="9" type="ORF">H4219_004673</name>
</gene>
<evidence type="ECO:0000256" key="7">
    <source>
        <dbReference type="SAM" id="Phobius"/>
    </source>
</evidence>
<organism evidence="9 10">
    <name type="scientific">Mycoemilia scoparia</name>
    <dbReference type="NCBI Taxonomy" id="417184"/>
    <lineage>
        <taxon>Eukaryota</taxon>
        <taxon>Fungi</taxon>
        <taxon>Fungi incertae sedis</taxon>
        <taxon>Zoopagomycota</taxon>
        <taxon>Kickxellomycotina</taxon>
        <taxon>Kickxellomycetes</taxon>
        <taxon>Kickxellales</taxon>
        <taxon>Kickxellaceae</taxon>
        <taxon>Mycoemilia</taxon>
    </lineage>
</organism>
<dbReference type="InterPro" id="IPR005828">
    <property type="entry name" value="MFS_sugar_transport-like"/>
</dbReference>
<keyword evidence="2" id="KW-0813">Transport</keyword>
<dbReference type="PROSITE" id="PS50850">
    <property type="entry name" value="MFS"/>
    <property type="match status" value="1"/>
</dbReference>
<feature type="domain" description="Major facilitator superfamily (MFS) profile" evidence="8">
    <location>
        <begin position="88"/>
        <end position="618"/>
    </location>
</feature>
<feature type="transmembrane region" description="Helical" evidence="7">
    <location>
        <begin position="211"/>
        <end position="234"/>
    </location>
</feature>
<feature type="transmembrane region" description="Helical" evidence="7">
    <location>
        <begin position="425"/>
        <end position="450"/>
    </location>
</feature>
<evidence type="ECO:0000313" key="9">
    <source>
        <dbReference type="EMBL" id="KAJ1914700.1"/>
    </source>
</evidence>
<dbReference type="AlphaFoldDB" id="A0A9W8DQR7"/>
<evidence type="ECO:0000259" key="8">
    <source>
        <dbReference type="PROSITE" id="PS50850"/>
    </source>
</evidence>
<dbReference type="CDD" id="cd17316">
    <property type="entry name" value="MFS_SV2_like"/>
    <property type="match status" value="1"/>
</dbReference>
<evidence type="ECO:0000256" key="3">
    <source>
        <dbReference type="ARBA" id="ARBA00022692"/>
    </source>
</evidence>
<feature type="transmembrane region" description="Helical" evidence="7">
    <location>
        <begin position="480"/>
        <end position="499"/>
    </location>
</feature>
<keyword evidence="4 7" id="KW-1133">Transmembrane helix</keyword>
<evidence type="ECO:0000256" key="4">
    <source>
        <dbReference type="ARBA" id="ARBA00022989"/>
    </source>
</evidence>
<feature type="transmembrane region" description="Helical" evidence="7">
    <location>
        <begin position="153"/>
        <end position="169"/>
    </location>
</feature>
<evidence type="ECO:0000256" key="2">
    <source>
        <dbReference type="ARBA" id="ARBA00022448"/>
    </source>
</evidence>
<feature type="transmembrane region" description="Helical" evidence="7">
    <location>
        <begin position="259"/>
        <end position="278"/>
    </location>
</feature>
<feature type="region of interest" description="Disordered" evidence="6">
    <location>
        <begin position="1"/>
        <end position="65"/>
    </location>
</feature>
<dbReference type="OrthoDB" id="4139357at2759"/>
<accession>A0A9W8DQR7</accession>
<dbReference type="EMBL" id="JANBPU010000184">
    <property type="protein sequence ID" value="KAJ1914700.1"/>
    <property type="molecule type" value="Genomic_DNA"/>
</dbReference>
<feature type="transmembrane region" description="Helical" evidence="7">
    <location>
        <begin position="175"/>
        <end position="199"/>
    </location>
</feature>
<dbReference type="InterPro" id="IPR020846">
    <property type="entry name" value="MFS_dom"/>
</dbReference>
<name>A0A9W8DQR7_9FUNG</name>
<dbReference type="SUPFAM" id="SSF103473">
    <property type="entry name" value="MFS general substrate transporter"/>
    <property type="match status" value="1"/>
</dbReference>
<dbReference type="PANTHER" id="PTHR23511">
    <property type="entry name" value="SYNAPTIC VESICLE GLYCOPROTEIN 2"/>
    <property type="match status" value="1"/>
</dbReference>
<feature type="compositionally biased region" description="Basic and acidic residues" evidence="6">
    <location>
        <begin position="53"/>
        <end position="64"/>
    </location>
</feature>
<keyword evidence="3 7" id="KW-0812">Transmembrane</keyword>
<dbReference type="InterPro" id="IPR036259">
    <property type="entry name" value="MFS_trans_sf"/>
</dbReference>
<evidence type="ECO:0000256" key="1">
    <source>
        <dbReference type="ARBA" id="ARBA00004141"/>
    </source>
</evidence>